<reference evidence="1 2" key="1">
    <citation type="submission" date="2016-01" db="EMBL/GenBank/DDBJ databases">
        <authorList>
            <person name="Oliw E.H."/>
        </authorList>
    </citation>
    <scope>NUCLEOTIDE SEQUENCE [LARGE SCALE GENOMIC DNA]</scope>
    <source>
        <strain evidence="1 2">CMW7705B</strain>
    </source>
</reference>
<dbReference type="EMBL" id="LRQR01000099">
    <property type="protein sequence ID" value="KXA58656.1"/>
    <property type="molecule type" value="Genomic_DNA"/>
</dbReference>
<evidence type="ECO:0000313" key="1">
    <source>
        <dbReference type="EMBL" id="KXA58656.1"/>
    </source>
</evidence>
<proteinExistence type="predicted"/>
<dbReference type="AlphaFoldDB" id="A0A133RU43"/>
<gene>
    <name evidence="1" type="ORF">HMPREF3228_01693</name>
</gene>
<evidence type="ECO:0000313" key="2">
    <source>
        <dbReference type="Proteomes" id="UP000070065"/>
    </source>
</evidence>
<sequence length="46" mass="5645">MQIKLTWFEEIFEEYDKEKTNETRFLSRKLDLIRQNDITKSGLSIH</sequence>
<organism evidence="1 2">
    <name type="scientific">Streptococcus mitis</name>
    <dbReference type="NCBI Taxonomy" id="28037"/>
    <lineage>
        <taxon>Bacteria</taxon>
        <taxon>Bacillati</taxon>
        <taxon>Bacillota</taxon>
        <taxon>Bacilli</taxon>
        <taxon>Lactobacillales</taxon>
        <taxon>Streptococcaceae</taxon>
        <taxon>Streptococcus</taxon>
        <taxon>Streptococcus mitis group</taxon>
    </lineage>
</organism>
<comment type="caution">
    <text evidence="1">The sequence shown here is derived from an EMBL/GenBank/DDBJ whole genome shotgun (WGS) entry which is preliminary data.</text>
</comment>
<accession>A0A133RU43</accession>
<dbReference type="Proteomes" id="UP000070065">
    <property type="component" value="Unassembled WGS sequence"/>
</dbReference>
<protein>
    <submittedName>
        <fullName evidence="1">Uncharacterized protein</fullName>
    </submittedName>
</protein>
<name>A0A133RU43_STRMT</name>